<feature type="domain" description="Phytase-like" evidence="1">
    <location>
        <begin position="42"/>
        <end position="292"/>
    </location>
</feature>
<dbReference type="InterPro" id="IPR027372">
    <property type="entry name" value="Phytase-like_dom"/>
</dbReference>
<dbReference type="AlphaFoldDB" id="A0A1F6VAM4"/>
<sequence>MLALDATPAPLAENVAVGDTVGKIRFLGMLVIPRISINGLRLSQLSDIAWDENAGVLYAISDKGGLFHLHPIWRDNVLVDVKLSRAVPLRDLATGKPLQDRHADAEGLDILPNPSGRAADTELIISFERYPRIVRYHTDGYAVGEYTLPAPLNNPKAYVDTNRMLEATCHYPQFGVLTIPELPLDSEAPGYNRLYTLSEKSWRYPIEDGNRVVGLSCLANGDVLVLEGTFGSRFWRSHTTLKRVRPPNAPTTAPLQPELLVTLEPTKGYQIDNFEGIAHHRGKRFFLISDDNDFFLQRTLLLYIELVD</sequence>
<gene>
    <name evidence="2" type="ORF">A2W18_01725</name>
</gene>
<evidence type="ECO:0000259" key="1">
    <source>
        <dbReference type="Pfam" id="PF13449"/>
    </source>
</evidence>
<name>A0A1F6VAM4_9PROT</name>
<dbReference type="InterPro" id="IPR014567">
    <property type="entry name" value="UCP031900"/>
</dbReference>
<protein>
    <recommendedName>
        <fullName evidence="1">Phytase-like domain-containing protein</fullName>
    </recommendedName>
</protein>
<comment type="caution">
    <text evidence="2">The sequence shown here is derived from an EMBL/GenBank/DDBJ whole genome shotgun (WGS) entry which is preliminary data.</text>
</comment>
<reference evidence="2 3" key="1">
    <citation type="journal article" date="2016" name="Nat. Commun.">
        <title>Thousands of microbial genomes shed light on interconnected biogeochemical processes in an aquifer system.</title>
        <authorList>
            <person name="Anantharaman K."/>
            <person name="Brown C.T."/>
            <person name="Hug L.A."/>
            <person name="Sharon I."/>
            <person name="Castelle C.J."/>
            <person name="Probst A.J."/>
            <person name="Thomas B.C."/>
            <person name="Singh A."/>
            <person name="Wilkins M.J."/>
            <person name="Karaoz U."/>
            <person name="Brodie E.L."/>
            <person name="Williams K.H."/>
            <person name="Hubbard S.S."/>
            <person name="Banfield J.F."/>
        </authorList>
    </citation>
    <scope>NUCLEOTIDE SEQUENCE [LARGE SCALE GENOMIC DNA]</scope>
</reference>
<dbReference type="Proteomes" id="UP000179076">
    <property type="component" value="Unassembled WGS sequence"/>
</dbReference>
<proteinExistence type="predicted"/>
<evidence type="ECO:0000313" key="2">
    <source>
        <dbReference type="EMBL" id="OGI66648.1"/>
    </source>
</evidence>
<dbReference type="Pfam" id="PF13449">
    <property type="entry name" value="Phytase-like"/>
    <property type="match status" value="1"/>
</dbReference>
<accession>A0A1F6VAM4</accession>
<evidence type="ECO:0000313" key="3">
    <source>
        <dbReference type="Proteomes" id="UP000179076"/>
    </source>
</evidence>
<dbReference type="PIRSF" id="PIRSF031900">
    <property type="entry name" value="UCP031900"/>
    <property type="match status" value="1"/>
</dbReference>
<organism evidence="2 3">
    <name type="scientific">Candidatus Muproteobacteria bacterium RBG_16_60_9</name>
    <dbReference type="NCBI Taxonomy" id="1817755"/>
    <lineage>
        <taxon>Bacteria</taxon>
        <taxon>Pseudomonadati</taxon>
        <taxon>Pseudomonadota</taxon>
        <taxon>Candidatus Muproteobacteria</taxon>
    </lineage>
</organism>
<dbReference type="EMBL" id="MFSP01000082">
    <property type="protein sequence ID" value="OGI66648.1"/>
    <property type="molecule type" value="Genomic_DNA"/>
</dbReference>